<reference evidence="1" key="1">
    <citation type="journal article" date="2015" name="Nature">
        <title>Complex archaea that bridge the gap between prokaryotes and eukaryotes.</title>
        <authorList>
            <person name="Spang A."/>
            <person name="Saw J.H."/>
            <person name="Jorgensen S.L."/>
            <person name="Zaremba-Niedzwiedzka K."/>
            <person name="Martijn J."/>
            <person name="Lind A.E."/>
            <person name="van Eijk R."/>
            <person name="Schleper C."/>
            <person name="Guy L."/>
            <person name="Ettema T.J."/>
        </authorList>
    </citation>
    <scope>NUCLEOTIDE SEQUENCE</scope>
</reference>
<dbReference type="EMBL" id="LAZR01000429">
    <property type="protein sequence ID" value="KKN69265.1"/>
    <property type="molecule type" value="Genomic_DNA"/>
</dbReference>
<protein>
    <submittedName>
        <fullName evidence="1">Uncharacterized protein</fullName>
    </submittedName>
</protein>
<evidence type="ECO:0000313" key="1">
    <source>
        <dbReference type="EMBL" id="KKN69265.1"/>
    </source>
</evidence>
<proteinExistence type="predicted"/>
<accession>A0A0F9SJZ6</accession>
<name>A0A0F9SJZ6_9ZZZZ</name>
<sequence length="57" mass="6886">MKKLRANKILRDALEIWEEYWPHINKLSSPYDRYLIRHLDIGLRYIAELVESAKNSD</sequence>
<comment type="caution">
    <text evidence="1">The sequence shown here is derived from an EMBL/GenBank/DDBJ whole genome shotgun (WGS) entry which is preliminary data.</text>
</comment>
<gene>
    <name evidence="1" type="ORF">LCGC14_0442600</name>
</gene>
<organism evidence="1">
    <name type="scientific">marine sediment metagenome</name>
    <dbReference type="NCBI Taxonomy" id="412755"/>
    <lineage>
        <taxon>unclassified sequences</taxon>
        <taxon>metagenomes</taxon>
        <taxon>ecological metagenomes</taxon>
    </lineage>
</organism>
<dbReference type="AlphaFoldDB" id="A0A0F9SJZ6"/>